<dbReference type="InterPro" id="IPR001242">
    <property type="entry name" value="Condensation_dom"/>
</dbReference>
<dbReference type="InterPro" id="IPR045851">
    <property type="entry name" value="AMP-bd_C_sf"/>
</dbReference>
<feature type="domain" description="Carrier" evidence="9">
    <location>
        <begin position="2501"/>
        <end position="2575"/>
    </location>
</feature>
<dbReference type="InterPro" id="IPR000873">
    <property type="entry name" value="AMP-dep_synth/lig_dom"/>
</dbReference>
<keyword evidence="6" id="KW-0521">NADP</keyword>
<dbReference type="Gene3D" id="3.40.50.1820">
    <property type="entry name" value="alpha/beta hydrolase"/>
    <property type="match status" value="1"/>
</dbReference>
<dbReference type="InterPro" id="IPR020845">
    <property type="entry name" value="AMP-binding_CS"/>
</dbReference>
<evidence type="ECO:0000256" key="1">
    <source>
        <dbReference type="ARBA" id="ARBA00007870"/>
    </source>
</evidence>
<dbReference type="InterPro" id="IPR036736">
    <property type="entry name" value="ACP-like_sf"/>
</dbReference>
<dbReference type="SUPFAM" id="SSF48179">
    <property type="entry name" value="6-phosphogluconate dehydrogenase C-terminal domain-like"/>
    <property type="match status" value="1"/>
</dbReference>
<dbReference type="NCBIfam" id="TIGR00745">
    <property type="entry name" value="apbA_panE"/>
    <property type="match status" value="1"/>
</dbReference>
<evidence type="ECO:0000256" key="7">
    <source>
        <dbReference type="ARBA" id="ARBA00023002"/>
    </source>
</evidence>
<dbReference type="Gene3D" id="3.40.50.720">
    <property type="entry name" value="NAD(P)-binding Rossmann-like Domain"/>
    <property type="match status" value="1"/>
</dbReference>
<evidence type="ECO:0000256" key="6">
    <source>
        <dbReference type="ARBA" id="ARBA00022857"/>
    </source>
</evidence>
<dbReference type="GO" id="GO:0008677">
    <property type="term" value="F:2-dehydropantoate 2-reductase activity"/>
    <property type="evidence" value="ECO:0007669"/>
    <property type="project" value="InterPro"/>
</dbReference>
<dbReference type="FunFam" id="3.30.300.30:FF:000015">
    <property type="entry name" value="Nonribosomal peptide synthase SidD"/>
    <property type="match status" value="1"/>
</dbReference>
<evidence type="ECO:0000256" key="4">
    <source>
        <dbReference type="ARBA" id="ARBA00022598"/>
    </source>
</evidence>
<dbReference type="InterPro" id="IPR006162">
    <property type="entry name" value="Ppantetheine_attach_site"/>
</dbReference>
<dbReference type="Pfam" id="PF08546">
    <property type="entry name" value="ApbA_C"/>
    <property type="match status" value="1"/>
</dbReference>
<dbReference type="SUPFAM" id="SSF56801">
    <property type="entry name" value="Acetyl-CoA synthetase-like"/>
    <property type="match status" value="2"/>
</dbReference>
<dbReference type="Gene3D" id="3.40.50.150">
    <property type="entry name" value="Vaccinia Virus protein VP39"/>
    <property type="match status" value="1"/>
</dbReference>
<feature type="coiled-coil region" evidence="8">
    <location>
        <begin position="2205"/>
        <end position="2232"/>
    </location>
</feature>
<keyword evidence="3" id="KW-0597">Phosphoprotein</keyword>
<dbReference type="InterPro" id="IPR020806">
    <property type="entry name" value="PKS_PP-bd"/>
</dbReference>
<organism evidence="10">
    <name type="scientific">Xylaria sp. BCC 1067</name>
    <dbReference type="NCBI Taxonomy" id="167374"/>
    <lineage>
        <taxon>Eukaryota</taxon>
        <taxon>Fungi</taxon>
        <taxon>Dikarya</taxon>
        <taxon>Ascomycota</taxon>
        <taxon>Pezizomycotina</taxon>
        <taxon>Sordariomycetes</taxon>
        <taxon>Xylariomycetidae</taxon>
        <taxon>Xylariales</taxon>
        <taxon>Xylariaceae</taxon>
        <taxon>Xylaria</taxon>
    </lineage>
</organism>
<dbReference type="InterPro" id="IPR013328">
    <property type="entry name" value="6PGD_dom2"/>
</dbReference>
<dbReference type="InterPro" id="IPR029058">
    <property type="entry name" value="AB_hydrolase_fold"/>
</dbReference>
<dbReference type="CDD" id="cd05918">
    <property type="entry name" value="A_NRPS_SidN3_like"/>
    <property type="match status" value="1"/>
</dbReference>
<evidence type="ECO:0000256" key="3">
    <source>
        <dbReference type="ARBA" id="ARBA00022553"/>
    </source>
</evidence>
<dbReference type="PROSITE" id="PS50075">
    <property type="entry name" value="CARRIER"/>
    <property type="match status" value="3"/>
</dbReference>
<dbReference type="Gene3D" id="3.30.559.30">
    <property type="entry name" value="Nonribosomal peptide synthetase, condensation domain"/>
    <property type="match status" value="3"/>
</dbReference>
<feature type="domain" description="Carrier" evidence="9">
    <location>
        <begin position="1010"/>
        <end position="1086"/>
    </location>
</feature>
<keyword evidence="4" id="KW-0436">Ligase</keyword>
<evidence type="ECO:0000259" key="9">
    <source>
        <dbReference type="PROSITE" id="PS50075"/>
    </source>
</evidence>
<keyword evidence="5" id="KW-0677">Repeat</keyword>
<dbReference type="SMART" id="SM00823">
    <property type="entry name" value="PKS_PP"/>
    <property type="match status" value="3"/>
</dbReference>
<dbReference type="SUPFAM" id="SSF53335">
    <property type="entry name" value="S-adenosyl-L-methionine-dependent methyltransferases"/>
    <property type="match status" value="1"/>
</dbReference>
<dbReference type="NCBIfam" id="TIGR01733">
    <property type="entry name" value="AA-adenyl-dom"/>
    <property type="match status" value="2"/>
</dbReference>
<dbReference type="GO" id="GO:0005737">
    <property type="term" value="C:cytoplasm"/>
    <property type="evidence" value="ECO:0007669"/>
    <property type="project" value="TreeGrafter"/>
</dbReference>
<dbReference type="InterPro" id="IPR008927">
    <property type="entry name" value="6-PGluconate_DH-like_C_sf"/>
</dbReference>
<dbReference type="InterPro" id="IPR029063">
    <property type="entry name" value="SAM-dependent_MTases_sf"/>
</dbReference>
<dbReference type="Gene3D" id="3.30.559.10">
    <property type="entry name" value="Chloramphenicol acetyltransferase-like domain"/>
    <property type="match status" value="3"/>
</dbReference>
<dbReference type="PANTHER" id="PTHR45527">
    <property type="entry name" value="NONRIBOSOMAL PEPTIDE SYNTHETASE"/>
    <property type="match status" value="1"/>
</dbReference>
<dbReference type="CDD" id="cd19531">
    <property type="entry name" value="LCL_NRPS-like"/>
    <property type="match status" value="1"/>
</dbReference>
<dbReference type="GO" id="GO:0044550">
    <property type="term" value="P:secondary metabolite biosynthetic process"/>
    <property type="evidence" value="ECO:0007669"/>
    <property type="project" value="TreeGrafter"/>
</dbReference>
<dbReference type="Pfam" id="PF02558">
    <property type="entry name" value="ApbA"/>
    <property type="match status" value="1"/>
</dbReference>
<proteinExistence type="inferred from homology"/>
<sequence length="3546" mass="390080">MASLNGMVGIGQHDPAITASSVPDDAGRHHDNLRKQVARRFGLDKAKIENILPCTPFQSDVMDCAVDDGRRAIGHVVYEIPRNIDTQRLATAWKEVVRQTPALRTCIFTSEAGDCFQVVLTESFFVWMQLTSFDLKEAVQDEAGAAMAGPRCNRYVILEDSSTKQRLLIWTFSHALVDNVLQERILRRVIAAYDGGNVQYANGLEILANPQARDTEGAARFWRQHFDGLNASVFPPLPSHTVVPDPDTQSEHRISYPRLAQQKWSNTAVCRAALAVLLARFTHAPEALFGVVTERPHAFKEQEHLMNSPTRTVVPIRVLCASDQSVSDILRAITTHDDAMHEFEQAGLRNIRNAGDDASAACGFQTVLLVTDSDTPQTPGSALHRIVEESDRFVPCTNRALLLNCQMADDSALLVARYDQSVIDSRDVARFLRQLGGLIKQLQSHAIDLPLGQLDVITQEDRAEIESWNSDRLQTSDVTIHDVIAKRAADAPRKIAVSAWDGEWTYNELNNVSSRLAGHIQSLDLGQGQAVIPLCFEKSKWVVAGMLAVLKTGRAFTLIDPSNPSARMSQVCRQTSARVALTSQLHYDTMRAVVGQCIVVDDNLLQSLPCDEDRLNPAVKPQDLAYVLFTSGSTGEPKGSMIEHRGFTSCALKFGPALGINSDTRALQFASYAFGACLLEIVTTLMHGGCVCIPSDDDRMNNVPDFIKRSGVNWALLTPSFIGTIQPESVPGLQTLVLVGEPMSATMRDTWAPRVRLLNGYGQSESATICSVTKINPFSSEPNSIGRAVGARFWITDPNEPNHLVPIGCIGELVIESPGIARGYIVSPPRDNSPFLAKAPAWYPTKQLPDGVKFYRTGDLVCYRSDGTVVYLGRRDSQVKIRGQRVETSEVEAGLRQQSSSHIMPVVEAVKRLDSSNSTVLVAFLIGLSKGGEEAADAYILETSVAGGINAKLQQVLPQHSIPSFYIRMKDLPCTATGKTDRRRLRSIASKLLSELFQNVASQPSAKFGSSATSTEDKLREIWFRGLNLDLKSNSGRASFFELGGDSITAIKMVNMARSAGIVLKVSDIFHNPTLAGLIDVIGQGSAPYSPIPTTTYSGPVEQSYAQGRIWFLDQLKLGASWYLIPYGVRMRGPLRVDALTIALLALEQRHETLRTTFEERDGVGVQVVHASCIKELRLIDVTDQKGDYLQSLQQEQAAPFDVTSEAGWRVSLIRLGEDDHILSIVMHHIISDGWSIDILRQELSKFYAAALRGHDPLSGISPLPIHYRDFAVWQKQEEQVAEHQRQLEYWTHQLADSTPAEFLTDLPRPTILSGQAGFVPVTIDGELYKKLREFCKAQQMTSFAVLLAAFRAAHYRLTGAEDATIGTPIANRNRWEIENMIGFFVNTQCMRITIDGEDTFESLVRQVRSTATAAFEHQDVPFERVVSALLPGSRDTSRNPLVQLIFAVHSQQDLGKFELEGLEGEPVSNAVVTRFDVEFHLFQEVDKLSGNFVFAADLFKLENIQNVVNVFYEILRQGIDQPQTPIAVLPLTDGLAELRSMGLLEIEKAEYPRESSVVDVFRDQVAAHSDALAVTDSSSRLTYAELDRKSDQLATWLRQQNMAAETVVGVLAPRSCQTIIAFLGILKASLAYLPFDVNIPAARLQAVLSELSGHKLVLLGSDTTAPKVQLSDVEFVRIKDTLEHRDLNGHADVVAASPSAKSLAYVIFTSGSTGRPKGVMVEHRSIIRLAKESNLISKLPTAVTVGHLSSIAFDAAIWEVYTALLNGGTLVCIDYMTILDSKALEATFAREQVQAVLITPALIKQCLADAPAILAALDVLVSGGDRFDGQDAIAAQALVRLGVYNAYGPTENGVMSTIYKVTGNDSFINGVPIGRAISNSGAYIMDPNQQLVPAGVMGELVVTGDGLARGYTDSTLDIDRFVQVNIDGQLVTAYRTGDRVRYRAGDGQIEFFGRMDQQVKIRGHRIELAEVERAILSQNSVRDAVVVIQNQEGQEPEMVGFIVTQDDHSTEQDEAGNHVEGWGDLFESSTYADINTIDQSALHDFTGWTSMYDGSLINKAEMQEWLDDTIHTLLDGQAPGHVLEIGTGSGMVMFNLGTGLQSYVGLEPSRSAAAFVNSTIKSIPALAGKAEVHVGTATDISRLSGLCPELVVINSVMQYFPTPEYLVEVVDTLARIPGVKRLFFGDVRTHATNRHFLAARALHALGDKSTKESLRQKIAELEEREEELLVDPAFFTTLATRLPDQVEHVEILPKKMRATNELSAYRYAAVVHMRGSEERVQPVYPINDNDWVDFQASQMDRDALLYLLQRSADASTVAISNIPYSKTILERHVVESLDDNGDNARSSLDGAAWFSAVRSDAERCASLSVTDLVQLGEEAGFRVEVSCARQWSQSGALDAVFHHYSPAYKGARVLIRFPTDDQARRPATLTNRPLQRLQSRRFVSQVREELQVLLPSYMIPARIVVVDQMPLNASGKVDRKELARRAQVVPKSEAAPAQVVPLNEIEVMLCEEFADVFGIDVVVTDNFFKLGGHSLMATKLAARISRRLDARVSVKEVFDQPIVADLAASIRRGLASRNLTPTTTFSGHLGQVVSARVAPRNDIEAVLCKEFADVLGVLTLVSLTAFFDLGGHSLMATKLAARLSRRLDAPISVKDIFDYPVPSKLANHIHITQFESYDLTNGIPAADGASFQLLAPEDPLAFIEREISPQLQYSSDTILDVYPATQMQRLFLRNPRTGHPWTITPFCIDFPVDSDCAKLAKACTSLVQHFDMFRTVFLVAAGQLHQVVLKQVDVPIEIVETEENINSATRAFLDLDLEKPVRLGEPVLRIAILKTKASPLRIILRMSHALYDGIELEQIVRSLHVLYSGGSLPTPPKFARYMEHMANSRKDGYEFWRSVLQNSSMTSIESASSNARQKEVGPVGTCRASKGISIPLQGSADSRITQATVFATACALMLSKETKSRDVTFGRIVSGRQGLPITCQHVVGPCTNTIPVRLCMDENPNLRELLRKMQDQYLDSLPFETLGFDDLKKNCTEWSDETTTYGCCIVYQNFNFHPESQVEEQRIQIGVLSREDQLANEASIHDLVLAGSPEPDGQHLHVTVVANRQLCDDSRVKHMLEELCEMIETLSKALRDPYISDTNPANPESSLVAPVEIPRTPTNGFAPDISSESRIHILGVGNLGKFVAHALRKRHPQLPITLLFHRADLVSEWDAAVKAITCVTSGVSDKSTGFDVEFLSNSTGHKTLIKHLIVATRTYMTVSAVDLVKRRLESTSSILFLQNGMGKNRHRAMNDVKSRPSYWAGVCSCGVYPTSPFSIVHAGRGPIVLGRVLEEANDSPESTSAASVAQDFMIQRLLETPDLEATLTTPNDIKEVQLQKLIVNSMINPLTVVFRCNNGQLFGQPARLALMRTLLDEAGEIVRAILPQESQKSGNSQLTNENLLAAVLRVAEMTGECSSSMLQDVQAGRRTEIDHINGYLALQGKRLGLPYSNIETLVNMVKQGRAIVNGDIQSLFKMSGIKPMDLGKVLKAGSSNGAVAAYGKR</sequence>
<dbReference type="GO" id="GO:0031177">
    <property type="term" value="F:phosphopantetheine binding"/>
    <property type="evidence" value="ECO:0007669"/>
    <property type="project" value="InterPro"/>
</dbReference>
<dbReference type="Pfam" id="PF00668">
    <property type="entry name" value="Condensation"/>
    <property type="match status" value="3"/>
</dbReference>
<dbReference type="SUPFAM" id="SSF52777">
    <property type="entry name" value="CoA-dependent acyltransferases"/>
    <property type="match status" value="6"/>
</dbReference>
<reference evidence="10" key="1">
    <citation type="submission" date="2007-02" db="EMBL/GenBank/DDBJ databases">
        <authorList>
            <person name="Jirakkakul J."/>
            <person name="Punya J."/>
            <person name="Pongpattanakitshote S."/>
            <person name="Paungmoung P."/>
            <person name="Varapreeda N."/>
            <person name="Cheevadhanarak S."/>
        </authorList>
    </citation>
    <scope>NUCLEOTIDE SEQUENCE</scope>
    <source>
        <strain evidence="10">BCC 1067</strain>
    </source>
</reference>
<evidence type="ECO:0000313" key="10">
    <source>
        <dbReference type="EMBL" id="ABR28366.2"/>
    </source>
</evidence>
<dbReference type="InterPro" id="IPR036291">
    <property type="entry name" value="NAD(P)-bd_dom_sf"/>
</dbReference>
<dbReference type="GO" id="GO:0016874">
    <property type="term" value="F:ligase activity"/>
    <property type="evidence" value="ECO:0007669"/>
    <property type="project" value="UniProtKB-KW"/>
</dbReference>
<keyword evidence="7" id="KW-0560">Oxidoreductase</keyword>
<keyword evidence="2" id="KW-0596">Phosphopantetheine</keyword>
<evidence type="ECO:0000256" key="8">
    <source>
        <dbReference type="SAM" id="Coils"/>
    </source>
</evidence>
<dbReference type="GO" id="GO:0015940">
    <property type="term" value="P:pantothenate biosynthetic process"/>
    <property type="evidence" value="ECO:0007669"/>
    <property type="project" value="InterPro"/>
</dbReference>
<dbReference type="Gene3D" id="3.40.50.980">
    <property type="match status" value="2"/>
</dbReference>
<dbReference type="Pfam" id="PF00550">
    <property type="entry name" value="PP-binding"/>
    <property type="match status" value="3"/>
</dbReference>
<dbReference type="SUPFAM" id="SSF47336">
    <property type="entry name" value="ACP-like"/>
    <property type="match status" value="3"/>
</dbReference>
<dbReference type="InterPro" id="IPR009081">
    <property type="entry name" value="PP-bd_ACP"/>
</dbReference>
<feature type="domain" description="Carrier" evidence="9">
    <location>
        <begin position="2599"/>
        <end position="2674"/>
    </location>
</feature>
<dbReference type="Gene3D" id="3.40.50.12780">
    <property type="entry name" value="N-terminal domain of ligase-like"/>
    <property type="match status" value="1"/>
</dbReference>
<dbReference type="Gene3D" id="1.10.1200.10">
    <property type="entry name" value="ACP-like"/>
    <property type="match status" value="2"/>
</dbReference>
<comment type="similarity">
    <text evidence="1">Belongs to the ketopantoate reductase family.</text>
</comment>
<dbReference type="PROSITE" id="PS00455">
    <property type="entry name" value="AMP_BINDING"/>
    <property type="match status" value="2"/>
</dbReference>
<dbReference type="GO" id="GO:0043041">
    <property type="term" value="P:amino acid activation for nonribosomal peptide biosynthetic process"/>
    <property type="evidence" value="ECO:0007669"/>
    <property type="project" value="TreeGrafter"/>
</dbReference>
<keyword evidence="8" id="KW-0175">Coiled coil</keyword>
<dbReference type="InterPro" id="IPR003710">
    <property type="entry name" value="ApbA"/>
</dbReference>
<dbReference type="PROSITE" id="PS00012">
    <property type="entry name" value="PHOSPHOPANTETHEINE"/>
    <property type="match status" value="3"/>
</dbReference>
<dbReference type="Gene3D" id="3.30.300.30">
    <property type="match status" value="3"/>
</dbReference>
<accession>A7XG40</accession>
<dbReference type="Pfam" id="PF00501">
    <property type="entry name" value="AMP-binding"/>
    <property type="match status" value="2"/>
</dbReference>
<dbReference type="PANTHER" id="PTHR45527:SF1">
    <property type="entry name" value="FATTY ACID SYNTHASE"/>
    <property type="match status" value="1"/>
</dbReference>
<dbReference type="CDD" id="cd05930">
    <property type="entry name" value="A_NRPS"/>
    <property type="match status" value="1"/>
</dbReference>
<dbReference type="SUPFAM" id="SSF51735">
    <property type="entry name" value="NAD(P)-binding Rossmann-fold domains"/>
    <property type="match status" value="1"/>
</dbReference>
<dbReference type="InterPro" id="IPR010071">
    <property type="entry name" value="AA_adenyl_dom"/>
</dbReference>
<evidence type="ECO:0000256" key="5">
    <source>
        <dbReference type="ARBA" id="ARBA00022737"/>
    </source>
</evidence>
<dbReference type="EMBL" id="EF456733">
    <property type="protein sequence ID" value="ABR28366.2"/>
    <property type="molecule type" value="Genomic_DNA"/>
</dbReference>
<dbReference type="CDD" id="cd19542">
    <property type="entry name" value="CT_NRPS-like"/>
    <property type="match status" value="1"/>
</dbReference>
<evidence type="ECO:0000256" key="2">
    <source>
        <dbReference type="ARBA" id="ARBA00022450"/>
    </source>
</evidence>
<dbReference type="InterPro" id="IPR023213">
    <property type="entry name" value="CAT-like_dom_sf"/>
</dbReference>
<protein>
    <submittedName>
        <fullName evidence="10">Bassianolide synthetase</fullName>
    </submittedName>
</protein>
<dbReference type="Gene3D" id="1.10.1040.10">
    <property type="entry name" value="N-(1-d-carboxylethyl)-l-norvaline Dehydrogenase, domain 2"/>
    <property type="match status" value="1"/>
</dbReference>
<dbReference type="InterPro" id="IPR042099">
    <property type="entry name" value="ANL_N_sf"/>
</dbReference>
<name>A7XG40_9PEZI</name>
<dbReference type="Gene3D" id="2.30.38.10">
    <property type="entry name" value="Luciferase, Domain 3"/>
    <property type="match status" value="1"/>
</dbReference>
<dbReference type="InterPro" id="IPR013332">
    <property type="entry name" value="KPR_N"/>
</dbReference>
<dbReference type="FunFam" id="3.30.300.30:FF:000084">
    <property type="entry name" value="Enniatin synthase"/>
    <property type="match status" value="1"/>
</dbReference>
<dbReference type="CDD" id="cd19545">
    <property type="entry name" value="FUM14_C_NRPS-like"/>
    <property type="match status" value="1"/>
</dbReference>
<dbReference type="InterPro" id="IPR013752">
    <property type="entry name" value="KPA_reductase"/>
</dbReference>
<dbReference type="FunFam" id="3.40.50.980:FF:000001">
    <property type="entry name" value="Non-ribosomal peptide synthetase"/>
    <property type="match status" value="1"/>
</dbReference>